<proteinExistence type="predicted"/>
<evidence type="ECO:0000256" key="1">
    <source>
        <dbReference type="SAM" id="MobiDB-lite"/>
    </source>
</evidence>
<dbReference type="EMBL" id="AP023355">
    <property type="protein sequence ID" value="BCJ38984.1"/>
    <property type="molecule type" value="Genomic_DNA"/>
</dbReference>
<feature type="region of interest" description="Disordered" evidence="1">
    <location>
        <begin position="43"/>
        <end position="72"/>
    </location>
</feature>
<keyword evidence="3" id="KW-1185">Reference proteome</keyword>
<reference evidence="2 3" key="1">
    <citation type="submission" date="2020-08" db="EMBL/GenBank/DDBJ databases">
        <title>Whole genome shotgun sequence of Actinocatenispora thailandica NBRC 105041.</title>
        <authorList>
            <person name="Komaki H."/>
            <person name="Tamura T."/>
        </authorList>
    </citation>
    <scope>NUCLEOTIDE SEQUENCE [LARGE SCALE GENOMIC DNA]</scope>
    <source>
        <strain evidence="2 3">NBRC 105041</strain>
    </source>
</reference>
<dbReference type="Proteomes" id="UP000611640">
    <property type="component" value="Chromosome"/>
</dbReference>
<accession>A0A7R7DW53</accession>
<organism evidence="2 3">
    <name type="scientific">Actinocatenispora thailandica</name>
    <dbReference type="NCBI Taxonomy" id="227318"/>
    <lineage>
        <taxon>Bacteria</taxon>
        <taxon>Bacillati</taxon>
        <taxon>Actinomycetota</taxon>
        <taxon>Actinomycetes</taxon>
        <taxon>Micromonosporales</taxon>
        <taxon>Micromonosporaceae</taxon>
        <taxon>Actinocatenispora</taxon>
    </lineage>
</organism>
<evidence type="ECO:0000313" key="3">
    <source>
        <dbReference type="Proteomes" id="UP000611640"/>
    </source>
</evidence>
<protein>
    <submittedName>
        <fullName evidence="2">Uncharacterized protein</fullName>
    </submittedName>
</protein>
<evidence type="ECO:0000313" key="2">
    <source>
        <dbReference type="EMBL" id="BCJ38984.1"/>
    </source>
</evidence>
<dbReference type="KEGG" id="atl:Athai_64870"/>
<name>A0A7R7DW53_9ACTN</name>
<sequence length="72" mass="7426">MAATSRAAIVRAPVVATAPAGWLWNGLATPTLVTVAAANRTPSAALQGSTENLRDRNHPLPAFRVPPGREAA</sequence>
<dbReference type="AlphaFoldDB" id="A0A7R7DW53"/>
<gene>
    <name evidence="2" type="ORF">Athai_64870</name>
</gene>